<evidence type="ECO:0000256" key="3">
    <source>
        <dbReference type="ARBA" id="ARBA00022833"/>
    </source>
</evidence>
<reference evidence="8" key="1">
    <citation type="journal article" date="2021" name="bioRxiv">
        <title>Whole Genome Assembly and Annotation of Northern Wild Rice, Zizania palustris L., Supports a Whole Genome Duplication in the Zizania Genus.</title>
        <authorList>
            <person name="Haas M."/>
            <person name="Kono T."/>
            <person name="Macchietto M."/>
            <person name="Millas R."/>
            <person name="McGilp L."/>
            <person name="Shao M."/>
            <person name="Duquette J."/>
            <person name="Hirsch C.N."/>
            <person name="Kimball J."/>
        </authorList>
    </citation>
    <scope>NUCLEOTIDE SEQUENCE</scope>
    <source>
        <tissue evidence="8">Fresh leaf tissue</tissue>
    </source>
</reference>
<sequence length="336" mass="34341">MAVQARYGGGLAGGVPVASIDEFALAQEYGALVAKAAMAKNGYNCAAVVSGAQSGLTCNGGGVAVSRKRGREVGQYVSSSAALLPIPGMVKVSPSPSMAVDAPASRLVESAMACTSGRPAAAAAPSSSFGEALASELYVQSGEIGAVVRAECERMRAGLQQAWKRQCQSVVRAATALAARRLMEKEAEIDAARRRASELEERLRQAATESQAWCGLARSNEAVAAGLRATLNHVLQRAAAPPPVEGSGESDTDAAAADDAPSSCFETNKLPALGHGGSTPGRCRACKACGEREAAVLLLPCRHLSLCTACEPTVAACPVCLVAKKATVVARSPTEM</sequence>
<name>A0A8J6BNG7_ZIZPA</name>
<dbReference type="GO" id="GO:0004842">
    <property type="term" value="F:ubiquitin-protein transferase activity"/>
    <property type="evidence" value="ECO:0007669"/>
    <property type="project" value="TreeGrafter"/>
</dbReference>
<evidence type="ECO:0000259" key="7">
    <source>
        <dbReference type="PROSITE" id="PS50089"/>
    </source>
</evidence>
<organism evidence="8 9">
    <name type="scientific">Zizania palustris</name>
    <name type="common">Northern wild rice</name>
    <dbReference type="NCBI Taxonomy" id="103762"/>
    <lineage>
        <taxon>Eukaryota</taxon>
        <taxon>Viridiplantae</taxon>
        <taxon>Streptophyta</taxon>
        <taxon>Embryophyta</taxon>
        <taxon>Tracheophyta</taxon>
        <taxon>Spermatophyta</taxon>
        <taxon>Magnoliopsida</taxon>
        <taxon>Liliopsida</taxon>
        <taxon>Poales</taxon>
        <taxon>Poaceae</taxon>
        <taxon>BOP clade</taxon>
        <taxon>Oryzoideae</taxon>
        <taxon>Oryzeae</taxon>
        <taxon>Zizaniinae</taxon>
        <taxon>Zizania</taxon>
    </lineage>
</organism>
<keyword evidence="3" id="KW-0862">Zinc</keyword>
<keyword evidence="9" id="KW-1185">Reference proteome</keyword>
<evidence type="ECO:0000313" key="9">
    <source>
        <dbReference type="Proteomes" id="UP000729402"/>
    </source>
</evidence>
<evidence type="ECO:0000256" key="6">
    <source>
        <dbReference type="SAM" id="MobiDB-lite"/>
    </source>
</evidence>
<feature type="domain" description="RING-type" evidence="7">
    <location>
        <begin position="286"/>
        <end position="320"/>
    </location>
</feature>
<gene>
    <name evidence="8" type="ORF">GUJ93_ZPchr0011g28877</name>
</gene>
<feature type="region of interest" description="Disordered" evidence="6">
    <location>
        <begin position="239"/>
        <end position="260"/>
    </location>
</feature>
<comment type="caution">
    <text evidence="8">The sequence shown here is derived from an EMBL/GenBank/DDBJ whole genome shotgun (WGS) entry which is preliminary data.</text>
</comment>
<dbReference type="PANTHER" id="PTHR42647">
    <property type="entry name" value="SBP (S-RIBONUCLEASE BINDING PROTEIN) FAMILY PROTEIN"/>
    <property type="match status" value="1"/>
</dbReference>
<dbReference type="Proteomes" id="UP000729402">
    <property type="component" value="Unassembled WGS sequence"/>
</dbReference>
<keyword evidence="5" id="KW-0175">Coiled coil</keyword>
<dbReference type="AlphaFoldDB" id="A0A8J6BNG7"/>
<dbReference type="Pfam" id="PF13920">
    <property type="entry name" value="zf-C3HC4_3"/>
    <property type="match status" value="1"/>
</dbReference>
<evidence type="ECO:0000256" key="5">
    <source>
        <dbReference type="SAM" id="Coils"/>
    </source>
</evidence>
<evidence type="ECO:0000256" key="2">
    <source>
        <dbReference type="ARBA" id="ARBA00022771"/>
    </source>
</evidence>
<dbReference type="PROSITE" id="PS50089">
    <property type="entry name" value="ZF_RING_2"/>
    <property type="match status" value="1"/>
</dbReference>
<dbReference type="EMBL" id="JAAALK010000081">
    <property type="protein sequence ID" value="KAG8090644.1"/>
    <property type="molecule type" value="Genomic_DNA"/>
</dbReference>
<dbReference type="GO" id="GO:0008270">
    <property type="term" value="F:zinc ion binding"/>
    <property type="evidence" value="ECO:0007669"/>
    <property type="project" value="UniProtKB-KW"/>
</dbReference>
<feature type="coiled-coil region" evidence="5">
    <location>
        <begin position="182"/>
        <end position="209"/>
    </location>
</feature>
<evidence type="ECO:0000256" key="1">
    <source>
        <dbReference type="ARBA" id="ARBA00022723"/>
    </source>
</evidence>
<evidence type="ECO:0000256" key="4">
    <source>
        <dbReference type="PROSITE-ProRule" id="PRU00175"/>
    </source>
</evidence>
<evidence type="ECO:0000313" key="8">
    <source>
        <dbReference type="EMBL" id="KAG8090644.1"/>
    </source>
</evidence>
<keyword evidence="1" id="KW-0479">Metal-binding</keyword>
<dbReference type="InterPro" id="IPR001841">
    <property type="entry name" value="Znf_RING"/>
</dbReference>
<proteinExistence type="predicted"/>
<dbReference type="PANTHER" id="PTHR42647:SF68">
    <property type="entry name" value="OS11G0542100 PROTEIN"/>
    <property type="match status" value="1"/>
</dbReference>
<dbReference type="OrthoDB" id="1711136at2759"/>
<dbReference type="CDD" id="cd16649">
    <property type="entry name" value="mRING-HC-C3HC5_CGRF1-like"/>
    <property type="match status" value="1"/>
</dbReference>
<protein>
    <recommendedName>
        <fullName evidence="7">RING-type domain-containing protein</fullName>
    </recommendedName>
</protein>
<accession>A0A8J6BNG7</accession>
<reference evidence="8" key="2">
    <citation type="submission" date="2021-02" db="EMBL/GenBank/DDBJ databases">
        <authorList>
            <person name="Kimball J.A."/>
            <person name="Haas M.W."/>
            <person name="Macchietto M."/>
            <person name="Kono T."/>
            <person name="Duquette J."/>
            <person name="Shao M."/>
        </authorList>
    </citation>
    <scope>NUCLEOTIDE SEQUENCE</scope>
    <source>
        <tissue evidence="8">Fresh leaf tissue</tissue>
    </source>
</reference>
<keyword evidence="2 4" id="KW-0863">Zinc-finger</keyword>